<evidence type="ECO:0000256" key="2">
    <source>
        <dbReference type="ARBA" id="ARBA00010617"/>
    </source>
</evidence>
<dbReference type="PRINTS" id="PR00463">
    <property type="entry name" value="EP450I"/>
</dbReference>
<dbReference type="Gene3D" id="1.10.630.10">
    <property type="entry name" value="Cytochrome P450"/>
    <property type="match status" value="1"/>
</dbReference>
<evidence type="ECO:0000256" key="3">
    <source>
        <dbReference type="RuleBase" id="RU000461"/>
    </source>
</evidence>
<dbReference type="InterPro" id="IPR017972">
    <property type="entry name" value="Cyt_P450_CS"/>
</dbReference>
<dbReference type="Pfam" id="PF00067">
    <property type="entry name" value="p450"/>
    <property type="match status" value="1"/>
</dbReference>
<dbReference type="InterPro" id="IPR036396">
    <property type="entry name" value="Cyt_P450_sf"/>
</dbReference>
<dbReference type="PANTHER" id="PTHR24305">
    <property type="entry name" value="CYTOCHROME P450"/>
    <property type="match status" value="1"/>
</dbReference>
<dbReference type="PROSITE" id="PS00086">
    <property type="entry name" value="CYTOCHROME_P450"/>
    <property type="match status" value="1"/>
</dbReference>
<dbReference type="InterPro" id="IPR050121">
    <property type="entry name" value="Cytochrome_P450_monoxygenase"/>
</dbReference>
<dbReference type="CDD" id="cd11053">
    <property type="entry name" value="CYP110-like"/>
    <property type="match status" value="1"/>
</dbReference>
<sequence length="446" mass="51518">MSMPQGSRTSSLLQKIQFLFRPLETLDNWHQEYGDTFRVLENELPAIIYFSSPEAIQRIFTADPEYLSSTQKSNVTKLLLGENSIIFLTDQHHQRQRRLLLPPFHSERMREYSQIICAITEEVISQWHPGKFFVVHSVMREISLRVILSVVFGLQAGNYYNQLRQMLSSLFETFDHPLSSILLLFLPVFQKDLETWSLQTNLMRQIQQINQVVYALIAERRLQDNPSTKDILSMLIEARDESGESMANIELRDSLLTLIFAGYETTASAISWALYWSHYLPEVQEKLLSELNPLIPARDKSEVARLPYLSAVCSETLRLYPIALNAFARVVQKPMEILGYQLEPETIVNVSIYLAHQREEVYHEPKSFKPERFLERQFSPYEYLPFGGGNRRCIGAALAQLEIKLVLATILSRLQLALITPRPIKPIRQGLIMMPPKFEMVVTGVR</sequence>
<keyword evidence="3" id="KW-0560">Oxidoreductase</keyword>
<accession>A0ABR8DXW1</accession>
<evidence type="ECO:0000256" key="1">
    <source>
        <dbReference type="ARBA" id="ARBA00001971"/>
    </source>
</evidence>
<evidence type="ECO:0000313" key="4">
    <source>
        <dbReference type="EMBL" id="MBD2534307.1"/>
    </source>
</evidence>
<reference evidence="4 5" key="1">
    <citation type="journal article" date="2020" name="ISME J.">
        <title>Comparative genomics reveals insights into cyanobacterial evolution and habitat adaptation.</title>
        <authorList>
            <person name="Chen M.Y."/>
            <person name="Teng W.K."/>
            <person name="Zhao L."/>
            <person name="Hu C.X."/>
            <person name="Zhou Y.K."/>
            <person name="Han B.P."/>
            <person name="Song L.R."/>
            <person name="Shu W.S."/>
        </authorList>
    </citation>
    <scope>NUCLEOTIDE SEQUENCE [LARGE SCALE GENOMIC DNA]</scope>
    <source>
        <strain evidence="4 5">FACHB-838</strain>
    </source>
</reference>
<dbReference type="InterPro" id="IPR001128">
    <property type="entry name" value="Cyt_P450"/>
</dbReference>
<keyword evidence="5" id="KW-1185">Reference proteome</keyword>
<dbReference type="SUPFAM" id="SSF48264">
    <property type="entry name" value="Cytochrome P450"/>
    <property type="match status" value="1"/>
</dbReference>
<dbReference type="PANTHER" id="PTHR24305:SF166">
    <property type="entry name" value="CYTOCHROME P450 12A4, MITOCHONDRIAL-RELATED"/>
    <property type="match status" value="1"/>
</dbReference>
<keyword evidence="3" id="KW-0349">Heme</keyword>
<keyword evidence="3" id="KW-0479">Metal-binding</keyword>
<dbReference type="RefSeq" id="WP_190944814.1">
    <property type="nucleotide sequence ID" value="NZ_JACJSI010000151.1"/>
</dbReference>
<proteinExistence type="inferred from homology"/>
<keyword evidence="3" id="KW-0503">Monooxygenase</keyword>
<dbReference type="Proteomes" id="UP000623440">
    <property type="component" value="Unassembled WGS sequence"/>
</dbReference>
<comment type="cofactor">
    <cofactor evidence="1">
        <name>heme</name>
        <dbReference type="ChEBI" id="CHEBI:30413"/>
    </cofactor>
</comment>
<protein>
    <submittedName>
        <fullName evidence="4">Cytochrome P450</fullName>
    </submittedName>
</protein>
<dbReference type="PRINTS" id="PR00385">
    <property type="entry name" value="P450"/>
</dbReference>
<keyword evidence="3" id="KW-0408">Iron</keyword>
<dbReference type="InterPro" id="IPR002401">
    <property type="entry name" value="Cyt_P450_E_grp-I"/>
</dbReference>
<evidence type="ECO:0000313" key="5">
    <source>
        <dbReference type="Proteomes" id="UP000623440"/>
    </source>
</evidence>
<organism evidence="4 5">
    <name type="scientific">Nostoc flagelliforme FACHB-838</name>
    <dbReference type="NCBI Taxonomy" id="2692904"/>
    <lineage>
        <taxon>Bacteria</taxon>
        <taxon>Bacillati</taxon>
        <taxon>Cyanobacteriota</taxon>
        <taxon>Cyanophyceae</taxon>
        <taxon>Nostocales</taxon>
        <taxon>Nostocaceae</taxon>
        <taxon>Nostoc</taxon>
    </lineage>
</organism>
<comment type="similarity">
    <text evidence="2 3">Belongs to the cytochrome P450 family.</text>
</comment>
<name>A0ABR8DXW1_9NOSO</name>
<comment type="caution">
    <text evidence="4">The sequence shown here is derived from an EMBL/GenBank/DDBJ whole genome shotgun (WGS) entry which is preliminary data.</text>
</comment>
<gene>
    <name evidence="4" type="ORF">H6G97_34220</name>
</gene>
<dbReference type="EMBL" id="JACJSI010000151">
    <property type="protein sequence ID" value="MBD2534307.1"/>
    <property type="molecule type" value="Genomic_DNA"/>
</dbReference>